<sequence>MAKPGDVLLFSAVRRDFRPWLLLLNAAVATTGGLLIPTALASAVDMALSGKFVLVTVLWLLLLAATEIVGDAIGIVLAASITSRATAWLRKKLSRHLLALGHPSPFAAGDAVSRVTGDCGNAGSVVVTLMSLIITVVSSVGSIVALALLDWRLAAVFAVSVPLAMLLVRTHMQLTADDVLAYQQVSGEISARLLDAVSGKRTIAAAGIASREAGRVLHPLPRLAAAGAGMWRTQAKMMWRAGLLLPAVELAVLVAAGFGILEGRLTAGDVLAALGYTALGMGIVGQLPQLTVLERTRASATRIAEVLDTPITGRPASAAPRHGAALELRGVTVEGALHDVDLVVPAGVFCAVVGSSGAGKSTLAAVLGGLSAVDSGEVLRDGEVGYAFERPALLGTTIGRSIGYGTDSGAIEVRDAAVAAQVHDVLIRLPQGYETPVAEAPLSGGEAQRIGLARAIVRDPELLVLDDATASLDTVTEAKVDAAITTVLSGRTRVVVTHRPATAARADLVVWLENGRVRGTGTHRELWDDDDYRAVFTGGE</sequence>
<proteinExistence type="predicted"/>
<comment type="caution">
    <text evidence="10">The sequence shown here is derived from an EMBL/GenBank/DDBJ whole genome shotgun (WGS) entry which is preliminary data.</text>
</comment>
<dbReference type="SUPFAM" id="SSF52540">
    <property type="entry name" value="P-loop containing nucleoside triphosphate hydrolases"/>
    <property type="match status" value="1"/>
</dbReference>
<keyword evidence="4 10" id="KW-0067">ATP-binding</keyword>
<evidence type="ECO:0000313" key="11">
    <source>
        <dbReference type="Proteomes" id="UP001595690"/>
    </source>
</evidence>
<feature type="domain" description="ABC transmembrane type-1" evidence="9">
    <location>
        <begin position="26"/>
        <end position="290"/>
    </location>
</feature>
<dbReference type="SMART" id="SM00382">
    <property type="entry name" value="AAA"/>
    <property type="match status" value="1"/>
</dbReference>
<dbReference type="PROSITE" id="PS00211">
    <property type="entry name" value="ABC_TRANSPORTER_1"/>
    <property type="match status" value="1"/>
</dbReference>
<evidence type="ECO:0000256" key="2">
    <source>
        <dbReference type="ARBA" id="ARBA00022692"/>
    </source>
</evidence>
<feature type="domain" description="ABC transporter" evidence="8">
    <location>
        <begin position="301"/>
        <end position="539"/>
    </location>
</feature>
<feature type="transmembrane region" description="Helical" evidence="7">
    <location>
        <begin position="273"/>
        <end position="293"/>
    </location>
</feature>
<keyword evidence="3" id="KW-0547">Nucleotide-binding</keyword>
<accession>A0ABV8BXG1</accession>
<dbReference type="EMBL" id="JBHRZI010000017">
    <property type="protein sequence ID" value="MFC3894411.1"/>
    <property type="molecule type" value="Genomic_DNA"/>
</dbReference>
<gene>
    <name evidence="10" type="ORF">ACFOWZ_23265</name>
</gene>
<evidence type="ECO:0000256" key="3">
    <source>
        <dbReference type="ARBA" id="ARBA00022741"/>
    </source>
</evidence>
<dbReference type="PROSITE" id="PS50893">
    <property type="entry name" value="ABC_TRANSPORTER_2"/>
    <property type="match status" value="1"/>
</dbReference>
<evidence type="ECO:0000256" key="4">
    <source>
        <dbReference type="ARBA" id="ARBA00022840"/>
    </source>
</evidence>
<dbReference type="InterPro" id="IPR017871">
    <property type="entry name" value="ABC_transporter-like_CS"/>
</dbReference>
<organism evidence="10 11">
    <name type="scientific">Lentzea rhizosphaerae</name>
    <dbReference type="NCBI Taxonomy" id="2041025"/>
    <lineage>
        <taxon>Bacteria</taxon>
        <taxon>Bacillati</taxon>
        <taxon>Actinomycetota</taxon>
        <taxon>Actinomycetes</taxon>
        <taxon>Pseudonocardiales</taxon>
        <taxon>Pseudonocardiaceae</taxon>
        <taxon>Lentzea</taxon>
    </lineage>
</organism>
<dbReference type="Proteomes" id="UP001595690">
    <property type="component" value="Unassembled WGS sequence"/>
</dbReference>
<feature type="transmembrane region" description="Helical" evidence="7">
    <location>
        <begin position="241"/>
        <end position="261"/>
    </location>
</feature>
<dbReference type="InterPro" id="IPR011527">
    <property type="entry name" value="ABC1_TM_dom"/>
</dbReference>
<dbReference type="InterPro" id="IPR036640">
    <property type="entry name" value="ABC1_TM_sf"/>
</dbReference>
<dbReference type="Pfam" id="PF00664">
    <property type="entry name" value="ABC_membrane"/>
    <property type="match status" value="1"/>
</dbReference>
<protein>
    <submittedName>
        <fullName evidence="10">ABC transporter ATP-binding protein</fullName>
    </submittedName>
</protein>
<evidence type="ECO:0000256" key="5">
    <source>
        <dbReference type="ARBA" id="ARBA00022989"/>
    </source>
</evidence>
<dbReference type="InterPro" id="IPR003439">
    <property type="entry name" value="ABC_transporter-like_ATP-bd"/>
</dbReference>
<evidence type="ECO:0000259" key="9">
    <source>
        <dbReference type="PROSITE" id="PS50929"/>
    </source>
</evidence>
<feature type="transmembrane region" description="Helical" evidence="7">
    <location>
        <begin position="122"/>
        <end position="145"/>
    </location>
</feature>
<dbReference type="Pfam" id="PF00005">
    <property type="entry name" value="ABC_tran"/>
    <property type="match status" value="1"/>
</dbReference>
<name>A0ABV8BXG1_9PSEU</name>
<dbReference type="InterPro" id="IPR027417">
    <property type="entry name" value="P-loop_NTPase"/>
</dbReference>
<dbReference type="GO" id="GO:0005524">
    <property type="term" value="F:ATP binding"/>
    <property type="evidence" value="ECO:0007669"/>
    <property type="project" value="UniProtKB-KW"/>
</dbReference>
<dbReference type="InterPro" id="IPR003593">
    <property type="entry name" value="AAA+_ATPase"/>
</dbReference>
<feature type="transmembrane region" description="Helical" evidence="7">
    <location>
        <begin position="151"/>
        <end position="168"/>
    </location>
</feature>
<dbReference type="CDD" id="cd07346">
    <property type="entry name" value="ABC_6TM_exporters"/>
    <property type="match status" value="1"/>
</dbReference>
<evidence type="ECO:0000259" key="8">
    <source>
        <dbReference type="PROSITE" id="PS50893"/>
    </source>
</evidence>
<dbReference type="PANTHER" id="PTHR24221">
    <property type="entry name" value="ATP-BINDING CASSETTE SUB-FAMILY B"/>
    <property type="match status" value="1"/>
</dbReference>
<evidence type="ECO:0000313" key="10">
    <source>
        <dbReference type="EMBL" id="MFC3894411.1"/>
    </source>
</evidence>
<evidence type="ECO:0000256" key="6">
    <source>
        <dbReference type="ARBA" id="ARBA00023136"/>
    </source>
</evidence>
<feature type="transmembrane region" description="Helical" evidence="7">
    <location>
        <begin position="20"/>
        <end position="40"/>
    </location>
</feature>
<evidence type="ECO:0000256" key="1">
    <source>
        <dbReference type="ARBA" id="ARBA00004651"/>
    </source>
</evidence>
<keyword evidence="11" id="KW-1185">Reference proteome</keyword>
<keyword evidence="6 7" id="KW-0472">Membrane</keyword>
<evidence type="ECO:0000256" key="7">
    <source>
        <dbReference type="SAM" id="Phobius"/>
    </source>
</evidence>
<dbReference type="Gene3D" id="1.20.1560.10">
    <property type="entry name" value="ABC transporter type 1, transmembrane domain"/>
    <property type="match status" value="1"/>
</dbReference>
<feature type="transmembrane region" description="Helical" evidence="7">
    <location>
        <begin position="52"/>
        <end position="82"/>
    </location>
</feature>
<comment type="subcellular location">
    <subcellularLocation>
        <location evidence="1">Cell membrane</location>
        <topology evidence="1">Multi-pass membrane protein</topology>
    </subcellularLocation>
</comment>
<dbReference type="InterPro" id="IPR039421">
    <property type="entry name" value="Type_1_exporter"/>
</dbReference>
<dbReference type="RefSeq" id="WP_382375755.1">
    <property type="nucleotide sequence ID" value="NZ_JBHRZI010000017.1"/>
</dbReference>
<reference evidence="11" key="1">
    <citation type="journal article" date="2019" name="Int. J. Syst. Evol. Microbiol.">
        <title>The Global Catalogue of Microorganisms (GCM) 10K type strain sequencing project: providing services to taxonomists for standard genome sequencing and annotation.</title>
        <authorList>
            <consortium name="The Broad Institute Genomics Platform"/>
            <consortium name="The Broad Institute Genome Sequencing Center for Infectious Disease"/>
            <person name="Wu L."/>
            <person name="Ma J."/>
        </authorList>
    </citation>
    <scope>NUCLEOTIDE SEQUENCE [LARGE SCALE GENOMIC DNA]</scope>
    <source>
        <strain evidence="11">CGMCC 4.7405</strain>
    </source>
</reference>
<keyword evidence="5 7" id="KW-1133">Transmembrane helix</keyword>
<dbReference type="PANTHER" id="PTHR24221:SF654">
    <property type="entry name" value="ATP-BINDING CASSETTE SUB-FAMILY B MEMBER 6"/>
    <property type="match status" value="1"/>
</dbReference>
<dbReference type="Gene3D" id="3.40.50.300">
    <property type="entry name" value="P-loop containing nucleotide triphosphate hydrolases"/>
    <property type="match status" value="1"/>
</dbReference>
<keyword evidence="2 7" id="KW-0812">Transmembrane</keyword>
<dbReference type="PROSITE" id="PS50929">
    <property type="entry name" value="ABC_TM1F"/>
    <property type="match status" value="1"/>
</dbReference>
<dbReference type="SUPFAM" id="SSF90123">
    <property type="entry name" value="ABC transporter transmembrane region"/>
    <property type="match status" value="1"/>
</dbReference>